<proteinExistence type="predicted"/>
<dbReference type="EMBL" id="JAOALG010000001">
    <property type="protein sequence ID" value="MEQ5840339.1"/>
    <property type="molecule type" value="Genomic_DNA"/>
</dbReference>
<protein>
    <recommendedName>
        <fullName evidence="3">Lipoprotein</fullName>
    </recommendedName>
</protein>
<dbReference type="RefSeq" id="WP_349542539.1">
    <property type="nucleotide sequence ID" value="NZ_JAOALG010000001.1"/>
</dbReference>
<keyword evidence="2" id="KW-1185">Reference proteome</keyword>
<evidence type="ECO:0008006" key="3">
    <source>
        <dbReference type="Google" id="ProtNLM"/>
    </source>
</evidence>
<gene>
    <name evidence="1" type="ORF">N0A02_12965</name>
</gene>
<name>A0ABV1LM20_9BURK</name>
<comment type="caution">
    <text evidence="1">The sequence shown here is derived from an EMBL/GenBank/DDBJ whole genome shotgun (WGS) entry which is preliminary data.</text>
</comment>
<reference evidence="1 2" key="1">
    <citation type="journal article" date="2024" name="Chem. Sci.">
        <title>Discovery of a lagriamide polyketide by integrated genome mining, isotopic labeling, and untargeted metabolomics.</title>
        <authorList>
            <person name="Fergusson C.H."/>
            <person name="Saulog J."/>
            <person name="Paulo B.S."/>
            <person name="Wilson D.M."/>
            <person name="Liu D.Y."/>
            <person name="Morehouse N.J."/>
            <person name="Waterworth S."/>
            <person name="Barkei J."/>
            <person name="Gray C.A."/>
            <person name="Kwan J.C."/>
            <person name="Eustaquio A.S."/>
            <person name="Linington R.G."/>
        </authorList>
    </citation>
    <scope>NUCLEOTIDE SEQUENCE [LARGE SCALE GENOMIC DNA]</scope>
    <source>
        <strain evidence="1 2">RL17-338-BIF-B</strain>
    </source>
</reference>
<dbReference type="Proteomes" id="UP001469089">
    <property type="component" value="Unassembled WGS sequence"/>
</dbReference>
<evidence type="ECO:0000313" key="1">
    <source>
        <dbReference type="EMBL" id="MEQ5840339.1"/>
    </source>
</evidence>
<organism evidence="1 2">
    <name type="scientific">Paraburkholderia acidicola</name>
    <dbReference type="NCBI Taxonomy" id="1912599"/>
    <lineage>
        <taxon>Bacteria</taxon>
        <taxon>Pseudomonadati</taxon>
        <taxon>Pseudomonadota</taxon>
        <taxon>Betaproteobacteria</taxon>
        <taxon>Burkholderiales</taxon>
        <taxon>Burkholderiaceae</taxon>
        <taxon>Paraburkholderia</taxon>
    </lineage>
</organism>
<accession>A0ABV1LM20</accession>
<sequence>MQTIGAAIKRATAIAAIGAVTTLAIAEEAPPGAVELSERRLFQQRAHRLYEVDAAQHSAQPVQVPATFKHSLASASSIVFPVSHSKMIDGKEYVLVVVNQASSLNPSGFCGVGEEGTLYVLRLHDLTASPRFSLPVQSCLNTIDLSSDGVKSPYSAISWSESPVGVRVSWQHDSKGNEVVRTFRYENGKFVGATQ</sequence>
<evidence type="ECO:0000313" key="2">
    <source>
        <dbReference type="Proteomes" id="UP001469089"/>
    </source>
</evidence>